<dbReference type="OrthoDB" id="539213at2759"/>
<dbReference type="RefSeq" id="XP_066925071.1">
    <property type="nucleotide sequence ID" value="XM_067068970.1"/>
</dbReference>
<dbReference type="EnsemblMetazoa" id="CLYHEMT012394.1">
    <property type="protein sequence ID" value="CLYHEMP012394.1"/>
    <property type="gene ID" value="CLYHEMG012394"/>
</dbReference>
<feature type="repeat" description="ANK" evidence="3">
    <location>
        <begin position="157"/>
        <end position="189"/>
    </location>
</feature>
<keyword evidence="5" id="KW-1185">Reference proteome</keyword>
<reference evidence="4" key="1">
    <citation type="submission" date="2021-01" db="UniProtKB">
        <authorList>
            <consortium name="EnsemblMetazoa"/>
        </authorList>
    </citation>
    <scope>IDENTIFICATION</scope>
</reference>
<sequence>MAQRIKTRIKFRFMSMFTPSMKPDDFDFIEKKKEKVKEEPVKKLLKGKQEKVYKELSKKCTTVEAEVSTNEEKVRNTSQPYILPTSTTSKLHSKDIHQMAGDGKFNQVKRMLQNGFQVDALDEERNTPLIYACHHGHFQTTVLLIKSGANVNHQSKHGYTPLMFACWGGHFEIASLLIKHHANVKTRNVNRDTALHFAALGGHPMMCLLLRREGADANARNAKNKTPSDHMKTHVAELEAAIQVKLRKEVDFIRSKKLIGLHKVSEEYCQFMSR</sequence>
<keyword evidence="2 3" id="KW-0040">ANK repeat</keyword>
<dbReference type="Pfam" id="PF00023">
    <property type="entry name" value="Ank"/>
    <property type="match status" value="1"/>
</dbReference>
<dbReference type="Gene3D" id="1.25.40.20">
    <property type="entry name" value="Ankyrin repeat-containing domain"/>
    <property type="match status" value="2"/>
</dbReference>
<dbReference type="GeneID" id="136812148"/>
<dbReference type="PANTHER" id="PTHR24171">
    <property type="entry name" value="ANKYRIN REPEAT DOMAIN-CONTAINING PROTEIN 39-RELATED"/>
    <property type="match status" value="1"/>
</dbReference>
<organism evidence="4 5">
    <name type="scientific">Clytia hemisphaerica</name>
    <dbReference type="NCBI Taxonomy" id="252671"/>
    <lineage>
        <taxon>Eukaryota</taxon>
        <taxon>Metazoa</taxon>
        <taxon>Cnidaria</taxon>
        <taxon>Hydrozoa</taxon>
        <taxon>Hydroidolina</taxon>
        <taxon>Leptothecata</taxon>
        <taxon>Obeliida</taxon>
        <taxon>Clytiidae</taxon>
        <taxon>Clytia</taxon>
    </lineage>
</organism>
<evidence type="ECO:0000256" key="1">
    <source>
        <dbReference type="ARBA" id="ARBA00022737"/>
    </source>
</evidence>
<protein>
    <submittedName>
        <fullName evidence="4">Uncharacterized protein</fullName>
    </submittedName>
</protein>
<dbReference type="InterPro" id="IPR002110">
    <property type="entry name" value="Ankyrin_rpt"/>
</dbReference>
<dbReference type="PROSITE" id="PS50088">
    <property type="entry name" value="ANK_REPEAT"/>
    <property type="match status" value="3"/>
</dbReference>
<dbReference type="Proteomes" id="UP000594262">
    <property type="component" value="Unplaced"/>
</dbReference>
<evidence type="ECO:0000313" key="5">
    <source>
        <dbReference type="Proteomes" id="UP000594262"/>
    </source>
</evidence>
<evidence type="ECO:0000256" key="2">
    <source>
        <dbReference type="ARBA" id="ARBA00023043"/>
    </source>
</evidence>
<name>A0A7M5VFA8_9CNID</name>
<dbReference type="InterPro" id="IPR036770">
    <property type="entry name" value="Ankyrin_rpt-contain_sf"/>
</dbReference>
<dbReference type="Pfam" id="PF12796">
    <property type="entry name" value="Ank_2"/>
    <property type="match status" value="1"/>
</dbReference>
<evidence type="ECO:0000256" key="3">
    <source>
        <dbReference type="PROSITE-ProRule" id="PRU00023"/>
    </source>
</evidence>
<dbReference type="AlphaFoldDB" id="A0A7M5VFA8"/>
<evidence type="ECO:0000313" key="4">
    <source>
        <dbReference type="EnsemblMetazoa" id="CLYHEMP012394.1"/>
    </source>
</evidence>
<dbReference type="SMART" id="SM00248">
    <property type="entry name" value="ANK"/>
    <property type="match status" value="3"/>
</dbReference>
<dbReference type="PROSITE" id="PS50297">
    <property type="entry name" value="ANK_REP_REGION"/>
    <property type="match status" value="3"/>
</dbReference>
<dbReference type="SUPFAM" id="SSF48403">
    <property type="entry name" value="Ankyrin repeat"/>
    <property type="match status" value="1"/>
</dbReference>
<feature type="repeat" description="ANK" evidence="3">
    <location>
        <begin position="124"/>
        <end position="156"/>
    </location>
</feature>
<accession>A0A7M5VFA8</accession>
<feature type="repeat" description="ANK" evidence="3">
    <location>
        <begin position="190"/>
        <end position="222"/>
    </location>
</feature>
<proteinExistence type="predicted"/>
<keyword evidence="1" id="KW-0677">Repeat</keyword>